<evidence type="ECO:0000313" key="1">
    <source>
        <dbReference type="EMBL" id="KAJ8312654.1"/>
    </source>
</evidence>
<proteinExistence type="predicted"/>
<keyword evidence="2" id="KW-1185">Reference proteome</keyword>
<dbReference type="InterPro" id="IPR029055">
    <property type="entry name" value="Ntn_hydrolases_N"/>
</dbReference>
<dbReference type="InterPro" id="IPR043137">
    <property type="entry name" value="GGT_ssub_C"/>
</dbReference>
<dbReference type="PANTHER" id="PTHR11686:SF9">
    <property type="entry name" value="RE13973P"/>
    <property type="match status" value="1"/>
</dbReference>
<organism evidence="1 2">
    <name type="scientific">Tegillarca granosa</name>
    <name type="common">Malaysian cockle</name>
    <name type="synonym">Anadara granosa</name>
    <dbReference type="NCBI Taxonomy" id="220873"/>
    <lineage>
        <taxon>Eukaryota</taxon>
        <taxon>Metazoa</taxon>
        <taxon>Spiralia</taxon>
        <taxon>Lophotrochozoa</taxon>
        <taxon>Mollusca</taxon>
        <taxon>Bivalvia</taxon>
        <taxon>Autobranchia</taxon>
        <taxon>Pteriomorphia</taxon>
        <taxon>Arcoida</taxon>
        <taxon>Arcoidea</taxon>
        <taxon>Arcidae</taxon>
        <taxon>Tegillarca</taxon>
    </lineage>
</organism>
<sequence length="506" mass="55609">EILARRESTAVDGAIAALLCTCAYNCHSCGIGGGFFMTIYNRSANSVNVINAREMAPKDAHENMFVPKDKSSTEGGLAIGIPGEIKGMHEAWKMGGGLPWEELFIPTIKLLPKWNGRWKATRRCYCRNTFTNPATGRLYVQGDTIKFPLLANTFEIISKEGPDAFYNGSLTSDIVADIQEADLNNYKAVIKDPIKIKLRDNSTLYSLPPPSSGVVLQFIVNILDEYKFDNLSISTTEKASLTWHRIIEAFKFAYAKRTELGDPDGENQTFKSKLNELVKNMTSEDFARDIRSKISDDKTHGTDYYGPTFYDYTSTGTSHMSLLAPNGDAVSVTSTINLHFGSKVVGSRTGIIFNNEMDDFSTPNTTNAFGIPASPANFIKPYKRPLSSMCPSIVVDPDGHVKLVVGASGGTRITTSTALVTMETLWFGLGIKEAIDYRRLHHQLLPPEIKAEEGFPQDILNGLRSRGHNITISPSAGSVVQGILQLKEGKISANCDFRKNGYPDGF</sequence>
<accession>A0ABQ9F5J5</accession>
<dbReference type="Proteomes" id="UP001217089">
    <property type="component" value="Unassembled WGS sequence"/>
</dbReference>
<comment type="caution">
    <text evidence="1">The sequence shown here is derived from an EMBL/GenBank/DDBJ whole genome shotgun (WGS) entry which is preliminary data.</text>
</comment>
<dbReference type="Pfam" id="PF01019">
    <property type="entry name" value="G_glu_transpept"/>
    <property type="match status" value="1"/>
</dbReference>
<dbReference type="InterPro" id="IPR043138">
    <property type="entry name" value="GGT_lsub"/>
</dbReference>
<gene>
    <name evidence="1" type="ORF">KUTeg_010027</name>
</gene>
<dbReference type="EMBL" id="JARBDR010000440">
    <property type="protein sequence ID" value="KAJ8312654.1"/>
    <property type="molecule type" value="Genomic_DNA"/>
</dbReference>
<dbReference type="SUPFAM" id="SSF56235">
    <property type="entry name" value="N-terminal nucleophile aminohydrolases (Ntn hydrolases)"/>
    <property type="match status" value="1"/>
</dbReference>
<dbReference type="Gene3D" id="1.10.246.130">
    <property type="match status" value="1"/>
</dbReference>
<evidence type="ECO:0000313" key="2">
    <source>
        <dbReference type="Proteomes" id="UP001217089"/>
    </source>
</evidence>
<dbReference type="InterPro" id="IPR000101">
    <property type="entry name" value="GGT_peptidase"/>
</dbReference>
<evidence type="ECO:0008006" key="3">
    <source>
        <dbReference type="Google" id="ProtNLM"/>
    </source>
</evidence>
<name>A0ABQ9F5J5_TEGGR</name>
<dbReference type="PRINTS" id="PR01210">
    <property type="entry name" value="GGTRANSPTASE"/>
</dbReference>
<protein>
    <recommendedName>
        <fullName evidence="3">Gamma-glutamyltranspeptidase 1</fullName>
    </recommendedName>
</protein>
<reference evidence="1 2" key="1">
    <citation type="submission" date="2022-12" db="EMBL/GenBank/DDBJ databases">
        <title>Chromosome-level genome of Tegillarca granosa.</title>
        <authorList>
            <person name="Kim J."/>
        </authorList>
    </citation>
    <scope>NUCLEOTIDE SEQUENCE [LARGE SCALE GENOMIC DNA]</scope>
    <source>
        <strain evidence="1">Teg-2019</strain>
        <tissue evidence="1">Adductor muscle</tissue>
    </source>
</reference>
<dbReference type="PANTHER" id="PTHR11686">
    <property type="entry name" value="GAMMA GLUTAMYL TRANSPEPTIDASE"/>
    <property type="match status" value="1"/>
</dbReference>
<feature type="non-terminal residue" evidence="1">
    <location>
        <position position="1"/>
    </location>
</feature>
<dbReference type="Gene3D" id="3.60.20.40">
    <property type="match status" value="1"/>
</dbReference>